<dbReference type="PRINTS" id="PR00133">
    <property type="entry name" value="GLHYDRLASE3"/>
</dbReference>
<dbReference type="SUPFAM" id="SSF52279">
    <property type="entry name" value="Beta-D-glucan exohydrolase, C-terminal domain"/>
    <property type="match status" value="1"/>
</dbReference>
<dbReference type="Gene3D" id="2.60.40.10">
    <property type="entry name" value="Immunoglobulins"/>
    <property type="match status" value="1"/>
</dbReference>
<dbReference type="Pfam" id="PF14310">
    <property type="entry name" value="Fn3-like"/>
    <property type="match status" value="1"/>
</dbReference>
<dbReference type="Proteomes" id="UP000002484">
    <property type="component" value="Chromosome"/>
</dbReference>
<dbReference type="InterPro" id="IPR026891">
    <property type="entry name" value="Fn3-like"/>
</dbReference>
<comment type="similarity">
    <text evidence="1">Belongs to the glycosyl hydrolase 3 family.</text>
</comment>
<dbReference type="STRING" id="298654.FraEuI1c_5223"/>
<dbReference type="KEGG" id="fri:FraEuI1c_5223"/>
<dbReference type="GO" id="GO:0004553">
    <property type="term" value="F:hydrolase activity, hydrolyzing O-glycosyl compounds"/>
    <property type="evidence" value="ECO:0007669"/>
    <property type="project" value="InterPro"/>
</dbReference>
<keyword evidence="5" id="KW-1185">Reference proteome</keyword>
<sequence>MTDTVEKVVVEALAGLDLAARVRLLTGATFWRTRPAPEVGLEAMVLSDGPAGVRGERADEREPSASLPCPSALAATWDEALLRRVGHLVAAQARAKGVHVVLGPTVNLHRSPLGGRHFECLAEDPLLTARAGGALVRGIQDGGVAATVKHYVANESETDRFTVDARVDERALREVYLAPFESLVTEAGAWAVMAAYNSVAGVTMTENPLLRDPLKDLWGFDGVVVSDWFATRSAVPAALSGLDLVMPGPFGPWGPALVAAVESGEVAAEIVEDKARRLLRLAARVGALPDPAPDGSGVATPAPPAVERAVNEGADPAGPPARALLREAAAAGMVLLRNEGGLLPWDDLASPVSERSRAGAGVTAGAARRRRIAVIGPNATLPRGQGGGSATVFPPHLVGPAAGLRAALGDDVEVVTATGVRAEPWPAPLTSDNARDPVSGEPGLRLRFLGTRGQELRVERRLAGRLLFMDDPVLADCARIEVTALVRAQATGRHSFGMAGTGRFALTVTVDGAETVLFDGMMEPPGGDLVAGFMRPSVWWDGLRLTEGQDALVTLRHDLLAGMPVASFGLLAEEPSSPPDVEFESAVALAAAADAVVVVVGTSDRAESEGVDRAGLALPEGQDELVRRVAAVNPRTVAVVNAGAPVALPWRGEVAAVLLSWFPGQEFGAALADVLLGRAEPGGRLPTTWPDRAEDCPVLSVTPVDGALDYAEGIHVGYRGWARRTGPAPAYPFGHGLGYTTWSYEALDGPAVVRAGESAQVDVTVRNTGARPGRTVVQAYLSRPESGVERPALWLAGFAAVDAAAGQTVTVPVRLTGRVFEHWRPAAPGADAGWLAEPGAFELRVGPSSASLPLGTTLLVTVDG</sequence>
<feature type="domain" description="Fibronectin type III-like" evidence="3">
    <location>
        <begin position="775"/>
        <end position="849"/>
    </location>
</feature>
<evidence type="ECO:0000313" key="5">
    <source>
        <dbReference type="Proteomes" id="UP000002484"/>
    </source>
</evidence>
<gene>
    <name evidence="4" type="ordered locus">FraEuI1c_5223</name>
</gene>
<dbReference type="InParanoid" id="E3J6Z1"/>
<dbReference type="RefSeq" id="WP_013426329.1">
    <property type="nucleotide sequence ID" value="NC_014666.1"/>
</dbReference>
<dbReference type="InterPro" id="IPR036881">
    <property type="entry name" value="Glyco_hydro_3_C_sf"/>
</dbReference>
<dbReference type="InterPro" id="IPR001764">
    <property type="entry name" value="Glyco_hydro_3_N"/>
</dbReference>
<dbReference type="InterPro" id="IPR002772">
    <property type="entry name" value="Glyco_hydro_3_C"/>
</dbReference>
<dbReference type="GO" id="GO:0005975">
    <property type="term" value="P:carbohydrate metabolic process"/>
    <property type="evidence" value="ECO:0007669"/>
    <property type="project" value="InterPro"/>
</dbReference>
<dbReference type="Pfam" id="PF01915">
    <property type="entry name" value="Glyco_hydro_3_C"/>
    <property type="match status" value="1"/>
</dbReference>
<dbReference type="SUPFAM" id="SSF51445">
    <property type="entry name" value="(Trans)glycosidases"/>
    <property type="match status" value="1"/>
</dbReference>
<evidence type="ECO:0000256" key="2">
    <source>
        <dbReference type="ARBA" id="ARBA00022801"/>
    </source>
</evidence>
<dbReference type="PANTHER" id="PTHR42715">
    <property type="entry name" value="BETA-GLUCOSIDASE"/>
    <property type="match status" value="1"/>
</dbReference>
<evidence type="ECO:0000256" key="1">
    <source>
        <dbReference type="ARBA" id="ARBA00005336"/>
    </source>
</evidence>
<accession>E3J6Z1</accession>
<dbReference type="HOGENOM" id="CLU_004542_4_0_11"/>
<name>E3J6Z1_PSEI1</name>
<evidence type="ECO:0000259" key="3">
    <source>
        <dbReference type="SMART" id="SM01217"/>
    </source>
</evidence>
<dbReference type="Gene3D" id="3.20.20.300">
    <property type="entry name" value="Glycoside hydrolase, family 3, N-terminal domain"/>
    <property type="match status" value="1"/>
</dbReference>
<dbReference type="InterPro" id="IPR017853">
    <property type="entry name" value="GH"/>
</dbReference>
<dbReference type="InterPro" id="IPR013783">
    <property type="entry name" value="Ig-like_fold"/>
</dbReference>
<dbReference type="Gene3D" id="3.40.50.1700">
    <property type="entry name" value="Glycoside hydrolase family 3 C-terminal domain"/>
    <property type="match status" value="1"/>
</dbReference>
<protein>
    <submittedName>
        <fullName evidence="4">Glycoside hydrolase family 3 domain protein</fullName>
    </submittedName>
</protein>
<dbReference type="Gene3D" id="2.60.120.260">
    <property type="entry name" value="Galactose-binding domain-like"/>
    <property type="match status" value="1"/>
</dbReference>
<dbReference type="InterPro" id="IPR050288">
    <property type="entry name" value="Cellulose_deg_GH3"/>
</dbReference>
<dbReference type="AlphaFoldDB" id="E3J6Z1"/>
<organism evidence="4 5">
    <name type="scientific">Pseudofrankia inefficax (strain DSM 45817 / CECT 9037 / DDB 130130 / EuI1c)</name>
    <name type="common">Frankia inefficax</name>
    <dbReference type="NCBI Taxonomy" id="298654"/>
    <lineage>
        <taxon>Bacteria</taxon>
        <taxon>Bacillati</taxon>
        <taxon>Actinomycetota</taxon>
        <taxon>Actinomycetes</taxon>
        <taxon>Frankiales</taxon>
        <taxon>Frankiaceae</taxon>
        <taxon>Pseudofrankia</taxon>
    </lineage>
</organism>
<dbReference type="PANTHER" id="PTHR42715:SF10">
    <property type="entry name" value="BETA-GLUCOSIDASE"/>
    <property type="match status" value="1"/>
</dbReference>
<dbReference type="EMBL" id="CP002299">
    <property type="protein sequence ID" value="ADP83211.1"/>
    <property type="molecule type" value="Genomic_DNA"/>
</dbReference>
<proteinExistence type="inferred from homology"/>
<reference evidence="4 5" key="1">
    <citation type="submission" date="2010-10" db="EMBL/GenBank/DDBJ databases">
        <title>Complete sequence of Frankia sp. EuI1c.</title>
        <authorList>
            <consortium name="US DOE Joint Genome Institute"/>
            <person name="Lucas S."/>
            <person name="Copeland A."/>
            <person name="Lapidus A."/>
            <person name="Cheng J.-F."/>
            <person name="Bruce D."/>
            <person name="Goodwin L."/>
            <person name="Pitluck S."/>
            <person name="Chertkov O."/>
            <person name="Detter J.C."/>
            <person name="Han C."/>
            <person name="Tapia R."/>
            <person name="Land M."/>
            <person name="Hauser L."/>
            <person name="Jeffries C."/>
            <person name="Kyrpides N."/>
            <person name="Ivanova N."/>
            <person name="Mikhailova N."/>
            <person name="Beauchemin N."/>
            <person name="Sen A."/>
            <person name="Sur S.A."/>
            <person name="Gtari M."/>
            <person name="Wall L."/>
            <person name="Tisa L."/>
            <person name="Woyke T."/>
        </authorList>
    </citation>
    <scope>NUCLEOTIDE SEQUENCE [LARGE SCALE GENOMIC DNA]</scope>
    <source>
        <strain evidence="5">DSM 45817 / CECT 9037 / EuI1c</strain>
    </source>
</reference>
<dbReference type="CAZy" id="GH3">
    <property type="family name" value="Glycoside Hydrolase Family 3"/>
</dbReference>
<dbReference type="SMART" id="SM01217">
    <property type="entry name" value="Fn3_like"/>
    <property type="match status" value="1"/>
</dbReference>
<dbReference type="InterPro" id="IPR036962">
    <property type="entry name" value="Glyco_hydro_3_N_sf"/>
</dbReference>
<evidence type="ECO:0000313" key="4">
    <source>
        <dbReference type="EMBL" id="ADP83211.1"/>
    </source>
</evidence>
<dbReference type="eggNOG" id="COG1472">
    <property type="taxonomic scope" value="Bacteria"/>
</dbReference>
<dbReference type="Pfam" id="PF00933">
    <property type="entry name" value="Glyco_hydro_3"/>
    <property type="match status" value="1"/>
</dbReference>
<keyword evidence="2 4" id="KW-0378">Hydrolase</keyword>